<accession>A0ABQ0L2X0</accession>
<gene>
    <name evidence="1" type="ORF">MCHLO_03087</name>
</gene>
<name>A0ABQ0L2X0_MYCCL</name>
<evidence type="ECO:0008006" key="3">
    <source>
        <dbReference type="Google" id="ProtNLM"/>
    </source>
</evidence>
<evidence type="ECO:0000313" key="1">
    <source>
        <dbReference type="EMBL" id="GAT45515.1"/>
    </source>
</evidence>
<sequence length="180" mass="20834">MFTWLGCGQIDAPVVCLCGDITKLPVYCPYCCNQMSRLQKHEDGEVHNFYKCANRRRGETGCGHWDSWEGLTAQARAYQASGALQYERTHPDVETASAEEQEKRACRDLIELLRFAEKKIGAEQAEVEHWKAEAQRWKGEWERQKAVMEEMQPRVKLPRVKLPRAFKLPRVKLPRSQNQG</sequence>
<proteinExistence type="predicted"/>
<organism evidence="1 2">
    <name type="scientific">Mycena chlorophos</name>
    <name type="common">Agaric fungus</name>
    <name type="synonym">Agaricus chlorophos</name>
    <dbReference type="NCBI Taxonomy" id="658473"/>
    <lineage>
        <taxon>Eukaryota</taxon>
        <taxon>Fungi</taxon>
        <taxon>Dikarya</taxon>
        <taxon>Basidiomycota</taxon>
        <taxon>Agaricomycotina</taxon>
        <taxon>Agaricomycetes</taxon>
        <taxon>Agaricomycetidae</taxon>
        <taxon>Agaricales</taxon>
        <taxon>Marasmiineae</taxon>
        <taxon>Mycenaceae</taxon>
        <taxon>Mycena</taxon>
    </lineage>
</organism>
<protein>
    <recommendedName>
        <fullName evidence="3">C2H2-type domain-containing protein</fullName>
    </recommendedName>
</protein>
<dbReference type="Proteomes" id="UP000815677">
    <property type="component" value="Unassembled WGS sequence"/>
</dbReference>
<dbReference type="EMBL" id="DF841413">
    <property type="protein sequence ID" value="GAT45515.1"/>
    <property type="molecule type" value="Genomic_DNA"/>
</dbReference>
<reference evidence="1" key="1">
    <citation type="submission" date="2014-09" db="EMBL/GenBank/DDBJ databases">
        <title>Genome sequence of the luminous mushroom Mycena chlorophos for searching fungal bioluminescence genes.</title>
        <authorList>
            <person name="Tanaka Y."/>
            <person name="Kasuga D."/>
            <person name="Oba Y."/>
            <person name="Hase S."/>
            <person name="Sato K."/>
            <person name="Oba Y."/>
            <person name="Sakakibara Y."/>
        </authorList>
    </citation>
    <scope>NUCLEOTIDE SEQUENCE</scope>
</reference>
<evidence type="ECO:0000313" key="2">
    <source>
        <dbReference type="Proteomes" id="UP000815677"/>
    </source>
</evidence>
<keyword evidence="2" id="KW-1185">Reference proteome</keyword>